<reference evidence="2 3" key="1">
    <citation type="submission" date="2016-04" db="EMBL/GenBank/DDBJ databases">
        <title>A degradative enzymes factory behind the ericoid mycorrhizal symbiosis.</title>
        <authorList>
            <consortium name="DOE Joint Genome Institute"/>
            <person name="Martino E."/>
            <person name="Morin E."/>
            <person name="Grelet G."/>
            <person name="Kuo A."/>
            <person name="Kohler A."/>
            <person name="Daghino S."/>
            <person name="Barry K."/>
            <person name="Choi C."/>
            <person name="Cichocki N."/>
            <person name="Clum A."/>
            <person name="Copeland A."/>
            <person name="Hainaut M."/>
            <person name="Haridas S."/>
            <person name="Labutti K."/>
            <person name="Lindquist E."/>
            <person name="Lipzen A."/>
            <person name="Khouja H.-R."/>
            <person name="Murat C."/>
            <person name="Ohm R."/>
            <person name="Olson A."/>
            <person name="Spatafora J."/>
            <person name="Veneault-Fourrey C."/>
            <person name="Henrissat B."/>
            <person name="Grigoriev I."/>
            <person name="Martin F."/>
            <person name="Perotto S."/>
        </authorList>
    </citation>
    <scope>NUCLEOTIDE SEQUENCE [LARGE SCALE GENOMIC DNA]</scope>
    <source>
        <strain evidence="2 3">F</strain>
    </source>
</reference>
<evidence type="ECO:0000313" key="2">
    <source>
        <dbReference type="EMBL" id="PMD37255.1"/>
    </source>
</evidence>
<dbReference type="OrthoDB" id="9991317at2759"/>
<sequence>MPSWGNIVDLYPTLTAPVVESLEKALSAHQRGHLYEAERIILEDLPPSSANPVIAIALADVYESQGLDYKRAKVLEDALEDPSEWPTEIGNEFTLLRVRCILEYRQLLDLCKKQSNFAQDLPNDSYFSSDESNEDELRFVAKLFKEQGRLTSVLRLSLLDLQSAPDRADFEKQLQEYDRVCEKVAASKQPSDIHRVLAAQLSLCSLLVSRNIHQDARCRLQKCKELLGNLTVQGLSCPSATFQVQVLEYKLNLPSDLYERAVGYVKLADLALANRDYPRVRQNLINSGLTSRESFRAGAKDLKKEQEYYHATIIRRLQLEKDTTKSAFWVGISLEHFGLPFLALGKSKEYMKYVNDFLTENKSTFKLPFVMAAIARHAENNAGRIGDRVNKRNFRELKQEFQPQCPYAKKRSDGKFVLTREAALSSEYYQLEIVDDDNQVMLENTVRVCLNWAAMEASAGRLSSADFPAMFGTDSMSADDFASQYETPIFIGEEATPACKQVVEKLYGSRESPAPESEWSTHAEVLESWLRQRCQASFEEARHFTLKMLLLSRLFSLRQKVADVFSHAGAKVSDDLYEALIKANERKIRILESIVPAARGADDPIMAKQNLMEGIVILSNSQTAIASGRLTDQMLEEHMGVLGKTVCDHYRAVGRLEWLHMNLRSRGYVAFRRNQLFNSIEPDASLVFYEEADQIYCKMRRNAAASQFEKALDASSFRAKQAQTQQLMQPIVYMSAIVGCVGAYRKALSTRKADGSPEAEDVVRQKAAQLSLWIERSKARTLLDEMGIGARIPKRLLEMSTTGSSYQNFLTDEQRLLSQLEAAGAAHRPAEEMKYREELQQLRGRMEAEVSLREIVALRDGTPATQADIESMLTRIGPNVALVSYFYLGGVETWIAIYRSAQPPIFSQINLSVATIKKWAKENLAQDKPLNTDDSWATLAELDPLVEAIGANTRPSDTIVLCPTKDLYCIPLHLLSYSSKLLIERNPVLYCQSLSVLQRCKLNVDEVAKEANMSCKGAILNPLQESMQSRALLSQLEKLLNTRAISESHISTQQAIAAITDATMIFYHGHCDFLKNPAEQSLRLDDLHRPSQEKLTTEQIFQAALHAAALVVLVACRSGDSHSKDTDDLFGLSTAFLYAGATSVVSTLWAIDNVDGILFSRLFYANLEKAEELKNSEGSHVRDLAKVLQETLLELGKEEAASSGRRTPYYWGAFTLNGFWQMPAAFVKWKILKTTFDKIKNPKEIPHRILNQSIFTPTSHSFGLS</sequence>
<protein>
    <recommendedName>
        <fullName evidence="1">CHAT domain-containing protein</fullName>
    </recommendedName>
</protein>
<gene>
    <name evidence="2" type="ORF">L207DRAFT_599660</name>
</gene>
<dbReference type="Proteomes" id="UP000235786">
    <property type="component" value="Unassembled WGS sequence"/>
</dbReference>
<proteinExistence type="predicted"/>
<feature type="domain" description="CHAT" evidence="1">
    <location>
        <begin position="944"/>
        <end position="1218"/>
    </location>
</feature>
<dbReference type="STRING" id="1149755.A0A2J6RFG2"/>
<accession>A0A2J6RFG2</accession>
<dbReference type="Pfam" id="PF12770">
    <property type="entry name" value="CHAT"/>
    <property type="match status" value="1"/>
</dbReference>
<name>A0A2J6RFG2_HYAVF</name>
<evidence type="ECO:0000259" key="1">
    <source>
        <dbReference type="Pfam" id="PF12770"/>
    </source>
</evidence>
<dbReference type="EMBL" id="KZ613949">
    <property type="protein sequence ID" value="PMD37255.1"/>
    <property type="molecule type" value="Genomic_DNA"/>
</dbReference>
<dbReference type="AlphaFoldDB" id="A0A2J6RFG2"/>
<organism evidence="2 3">
    <name type="scientific">Hyaloscypha variabilis (strain UAMH 11265 / GT02V1 / F)</name>
    <name type="common">Meliniomyces variabilis</name>
    <dbReference type="NCBI Taxonomy" id="1149755"/>
    <lineage>
        <taxon>Eukaryota</taxon>
        <taxon>Fungi</taxon>
        <taxon>Dikarya</taxon>
        <taxon>Ascomycota</taxon>
        <taxon>Pezizomycotina</taxon>
        <taxon>Leotiomycetes</taxon>
        <taxon>Helotiales</taxon>
        <taxon>Hyaloscyphaceae</taxon>
        <taxon>Hyaloscypha</taxon>
        <taxon>Hyaloscypha variabilis</taxon>
    </lineage>
</organism>
<dbReference type="InterPro" id="IPR024983">
    <property type="entry name" value="CHAT_dom"/>
</dbReference>
<evidence type="ECO:0000313" key="3">
    <source>
        <dbReference type="Proteomes" id="UP000235786"/>
    </source>
</evidence>
<keyword evidence="3" id="KW-1185">Reference proteome</keyword>